<keyword evidence="3" id="KW-0997">Cell inner membrane</keyword>
<dbReference type="GO" id="GO:0062054">
    <property type="term" value="F:fluoride channel activity"/>
    <property type="evidence" value="ECO:0007669"/>
    <property type="project" value="UniProtKB-UniRule"/>
</dbReference>
<dbReference type="RefSeq" id="WP_068999857.1">
    <property type="nucleotide sequence ID" value="NZ_MDTQ01000001.1"/>
</dbReference>
<dbReference type="GO" id="GO:0005886">
    <property type="term" value="C:plasma membrane"/>
    <property type="evidence" value="ECO:0007669"/>
    <property type="project" value="UniProtKB-SubCell"/>
</dbReference>
<dbReference type="HAMAP" id="MF_00454">
    <property type="entry name" value="FluC"/>
    <property type="match status" value="1"/>
</dbReference>
<dbReference type="Proteomes" id="UP000094291">
    <property type="component" value="Unassembled WGS sequence"/>
</dbReference>
<evidence type="ECO:0000256" key="3">
    <source>
        <dbReference type="ARBA" id="ARBA00022519"/>
    </source>
</evidence>
<dbReference type="GO" id="GO:0046872">
    <property type="term" value="F:metal ion binding"/>
    <property type="evidence" value="ECO:0007669"/>
    <property type="project" value="UniProtKB-KW"/>
</dbReference>
<evidence type="ECO:0000256" key="12">
    <source>
        <dbReference type="HAMAP-Rule" id="MF_00454"/>
    </source>
</evidence>
<evidence type="ECO:0000256" key="7">
    <source>
        <dbReference type="ARBA" id="ARBA00023065"/>
    </source>
</evidence>
<dbReference type="PANTHER" id="PTHR28259">
    <property type="entry name" value="FLUORIDE EXPORT PROTEIN 1-RELATED"/>
    <property type="match status" value="1"/>
</dbReference>
<keyword evidence="7 12" id="KW-0406">Ion transport</keyword>
<feature type="transmembrane region" description="Helical" evidence="12">
    <location>
        <begin position="69"/>
        <end position="89"/>
    </location>
</feature>
<evidence type="ECO:0000256" key="2">
    <source>
        <dbReference type="ARBA" id="ARBA00022475"/>
    </source>
</evidence>
<feature type="binding site" evidence="12">
    <location>
        <position position="77"/>
    </location>
    <ligand>
        <name>Na(+)</name>
        <dbReference type="ChEBI" id="CHEBI:29101"/>
        <note>structural</note>
    </ligand>
</feature>
<dbReference type="NCBIfam" id="NF010792">
    <property type="entry name" value="PRK14196.1"/>
    <property type="match status" value="1"/>
</dbReference>
<proteinExistence type="inferred from homology"/>
<dbReference type="OrthoDB" id="9806299at2"/>
<evidence type="ECO:0000256" key="9">
    <source>
        <dbReference type="ARBA" id="ARBA00023303"/>
    </source>
</evidence>
<keyword evidence="2 12" id="KW-1003">Cell membrane</keyword>
<keyword evidence="9 12" id="KW-0407">Ion channel</keyword>
<keyword evidence="8 12" id="KW-0472">Membrane</keyword>
<dbReference type="AlphaFoldDB" id="A0A1E2VD50"/>
<evidence type="ECO:0000256" key="8">
    <source>
        <dbReference type="ARBA" id="ARBA00023136"/>
    </source>
</evidence>
<evidence type="ECO:0000256" key="10">
    <source>
        <dbReference type="ARBA" id="ARBA00035120"/>
    </source>
</evidence>
<keyword evidence="12" id="KW-0479">Metal-binding</keyword>
<evidence type="ECO:0000256" key="5">
    <source>
        <dbReference type="ARBA" id="ARBA00022989"/>
    </source>
</evidence>
<dbReference type="GO" id="GO:0140114">
    <property type="term" value="P:cellular detoxification of fluoride"/>
    <property type="evidence" value="ECO:0007669"/>
    <property type="project" value="UniProtKB-UniRule"/>
</dbReference>
<keyword evidence="4 12" id="KW-0812">Transmembrane</keyword>
<sequence length="129" mass="13638">MNLPASLLAITAGAGIGASTRWWLSLRLNAVLSHFPLGTLVANLTGAWLIGIALGWLTNHPELPDFWRLFLVTGLLGALTTFSTFSAEVANMLQQGRLTDAALTIGLHLAGSVMLTLAGFWCYDTLAGG</sequence>
<comment type="catalytic activity">
    <reaction evidence="11">
        <text>fluoride(in) = fluoride(out)</text>
        <dbReference type="Rhea" id="RHEA:76159"/>
        <dbReference type="ChEBI" id="CHEBI:17051"/>
    </reaction>
    <physiologicalReaction direction="left-to-right" evidence="11">
        <dbReference type="Rhea" id="RHEA:76160"/>
    </physiologicalReaction>
</comment>
<evidence type="ECO:0000313" key="13">
    <source>
        <dbReference type="EMBL" id="ODC04873.1"/>
    </source>
</evidence>
<keyword evidence="14" id="KW-1185">Reference proteome</keyword>
<feature type="transmembrane region" description="Helical" evidence="12">
    <location>
        <begin position="101"/>
        <end position="123"/>
    </location>
</feature>
<evidence type="ECO:0000313" key="14">
    <source>
        <dbReference type="Proteomes" id="UP000094291"/>
    </source>
</evidence>
<keyword evidence="6 12" id="KW-0915">Sodium</keyword>
<evidence type="ECO:0000256" key="4">
    <source>
        <dbReference type="ARBA" id="ARBA00022692"/>
    </source>
</evidence>
<organism evidence="13 14">
    <name type="scientific">Terasakiispira papahanaumokuakeensis</name>
    <dbReference type="NCBI Taxonomy" id="197479"/>
    <lineage>
        <taxon>Bacteria</taxon>
        <taxon>Pseudomonadati</taxon>
        <taxon>Pseudomonadota</taxon>
        <taxon>Gammaproteobacteria</taxon>
        <taxon>Oceanospirillales</taxon>
        <taxon>Terasakiispira</taxon>
    </lineage>
</organism>
<comment type="similarity">
    <text evidence="10 12">Belongs to the fluoride channel Fluc/FEX (TC 1.A.43) family.</text>
</comment>
<keyword evidence="12" id="KW-0813">Transport</keyword>
<dbReference type="PANTHER" id="PTHR28259:SF1">
    <property type="entry name" value="FLUORIDE EXPORT PROTEIN 1-RELATED"/>
    <property type="match status" value="1"/>
</dbReference>
<comment type="activity regulation">
    <text evidence="12">Na(+) is not transported, but it plays an essential structural role and its presence is essential for fluoride channel function.</text>
</comment>
<dbReference type="STRING" id="197479.BFW38_16380"/>
<evidence type="ECO:0000256" key="6">
    <source>
        <dbReference type="ARBA" id="ARBA00023053"/>
    </source>
</evidence>
<keyword evidence="5 12" id="KW-1133">Transmembrane helix</keyword>
<dbReference type="InterPro" id="IPR003691">
    <property type="entry name" value="FluC"/>
</dbReference>
<comment type="function">
    <text evidence="12">Fluoride-specific ion channel. Important for reducing fluoride concentration in the cell, thus reducing its toxicity.</text>
</comment>
<evidence type="ECO:0000256" key="11">
    <source>
        <dbReference type="ARBA" id="ARBA00035585"/>
    </source>
</evidence>
<dbReference type="NCBIfam" id="TIGR00494">
    <property type="entry name" value="crcB"/>
    <property type="match status" value="1"/>
</dbReference>
<comment type="subcellular location">
    <subcellularLocation>
        <location evidence="1 12">Cell membrane</location>
        <topology evidence="1 12">Multi-pass membrane protein</topology>
    </subcellularLocation>
</comment>
<evidence type="ECO:0000256" key="1">
    <source>
        <dbReference type="ARBA" id="ARBA00004651"/>
    </source>
</evidence>
<feature type="binding site" evidence="12">
    <location>
        <position position="80"/>
    </location>
    <ligand>
        <name>Na(+)</name>
        <dbReference type="ChEBI" id="CHEBI:29101"/>
        <note>structural</note>
    </ligand>
</feature>
<name>A0A1E2VD50_9GAMM</name>
<protein>
    <recommendedName>
        <fullName evidence="12">Fluoride-specific ion channel FluC</fullName>
    </recommendedName>
</protein>
<dbReference type="EMBL" id="MDTQ01000001">
    <property type="protein sequence ID" value="ODC04873.1"/>
    <property type="molecule type" value="Genomic_DNA"/>
</dbReference>
<accession>A0A1E2VD50</accession>
<dbReference type="Pfam" id="PF02537">
    <property type="entry name" value="CRCB"/>
    <property type="match status" value="1"/>
</dbReference>
<feature type="transmembrane region" description="Helical" evidence="12">
    <location>
        <begin position="34"/>
        <end position="57"/>
    </location>
</feature>
<gene>
    <name evidence="12" type="primary">fluC</name>
    <name evidence="12" type="synonym">crcB</name>
    <name evidence="13" type="ORF">BFW38_16380</name>
</gene>
<comment type="caution">
    <text evidence="13">The sequence shown here is derived from an EMBL/GenBank/DDBJ whole genome shotgun (WGS) entry which is preliminary data.</text>
</comment>
<reference evidence="13 14" key="1">
    <citation type="submission" date="2016-08" db="EMBL/GenBank/DDBJ databases">
        <authorList>
            <person name="Seilhamer J.J."/>
        </authorList>
    </citation>
    <scope>NUCLEOTIDE SEQUENCE [LARGE SCALE GENOMIC DNA]</scope>
    <source>
        <strain evidence="13 14">PH27A</strain>
    </source>
</reference>